<dbReference type="InterPro" id="IPR014030">
    <property type="entry name" value="Ketoacyl_synth_N"/>
</dbReference>
<evidence type="ECO:0000256" key="3">
    <source>
        <dbReference type="RuleBase" id="RU003694"/>
    </source>
</evidence>
<reference evidence="5 6" key="1">
    <citation type="submission" date="2023-02" db="EMBL/GenBank/DDBJ databases">
        <authorList>
            <person name="Maleckis M."/>
        </authorList>
    </citation>
    <scope>NUCLEOTIDE SEQUENCE [LARGE SCALE GENOMIC DNA]</scope>
    <source>
        <strain evidence="5 6">P8-A2</strain>
    </source>
</reference>
<dbReference type="PROSITE" id="PS52004">
    <property type="entry name" value="KS3_2"/>
    <property type="match status" value="1"/>
</dbReference>
<dbReference type="Pfam" id="PF00109">
    <property type="entry name" value="ketoacyl-synt"/>
    <property type="match status" value="1"/>
</dbReference>
<dbReference type="RefSeq" id="WP_266996144.1">
    <property type="nucleotide sequence ID" value="NZ_CP107955.1"/>
</dbReference>
<sequence length="380" mass="39374">MSEHPGWPIAGAGAVAAIGRSPAEIFDALCAGTSGLHPMRGFDRSHYTGDRLFEIDDRVGSGDVPGRASAFLLDAIGQALADAGMGEQLGDTPVLVGTGLRELRSVELWAREGIPWSADRLHFGHTLRERFGATVTYTFSNACSASLYALSMACDLLAGGAETVVVAGVDVVTESMVGVADRLQSVAPDTVRPFDRNRRGTILGEGASAVVLRRTGEPGRPYLGRVRGVAVNCDAHHATAPHAGNIAAAVHDAHRRASTGPKDVDLVMLHGTGTHANDVAEAQAMRAVFGTTPEKILMTAMKSMTGHTSGASGLHSLIIALRAMADGLVPPTLGLDEPIDEVADFRIVRGAPAPADLALAQVNAFGFGGINAVALVAGGR</sequence>
<feature type="domain" description="Ketosynthase family 3 (KS3)" evidence="4">
    <location>
        <begin position="1"/>
        <end position="378"/>
    </location>
</feature>
<dbReference type="InterPro" id="IPR020841">
    <property type="entry name" value="PKS_Beta-ketoAc_synthase_dom"/>
</dbReference>
<evidence type="ECO:0000256" key="2">
    <source>
        <dbReference type="ARBA" id="ARBA00022679"/>
    </source>
</evidence>
<dbReference type="InterPro" id="IPR000794">
    <property type="entry name" value="Beta-ketoacyl_synthase"/>
</dbReference>
<dbReference type="SMART" id="SM00825">
    <property type="entry name" value="PKS_KS"/>
    <property type="match status" value="1"/>
</dbReference>
<evidence type="ECO:0000313" key="6">
    <source>
        <dbReference type="Proteomes" id="UP001257627"/>
    </source>
</evidence>
<proteinExistence type="inferred from homology"/>
<evidence type="ECO:0000313" key="5">
    <source>
        <dbReference type="EMBL" id="MDU8994361.1"/>
    </source>
</evidence>
<comment type="similarity">
    <text evidence="1 3">Belongs to the thiolase-like superfamily. Beta-ketoacyl-ACP synthases family.</text>
</comment>
<name>A0ABU3UKB5_9ACTN</name>
<dbReference type="SUPFAM" id="SSF53901">
    <property type="entry name" value="Thiolase-like"/>
    <property type="match status" value="2"/>
</dbReference>
<dbReference type="Proteomes" id="UP001257627">
    <property type="component" value="Unassembled WGS sequence"/>
</dbReference>
<dbReference type="EMBL" id="JARAKF010000001">
    <property type="protein sequence ID" value="MDU8994361.1"/>
    <property type="molecule type" value="Genomic_DNA"/>
</dbReference>
<dbReference type="PANTHER" id="PTHR11712:SF320">
    <property type="entry name" value="BETA-KETOACYL SYNTHASE"/>
    <property type="match status" value="1"/>
</dbReference>
<organism evidence="5 6">
    <name type="scientific">Streptomyces mirabilis</name>
    <dbReference type="NCBI Taxonomy" id="68239"/>
    <lineage>
        <taxon>Bacteria</taxon>
        <taxon>Bacillati</taxon>
        <taxon>Actinomycetota</taxon>
        <taxon>Actinomycetes</taxon>
        <taxon>Kitasatosporales</taxon>
        <taxon>Streptomycetaceae</taxon>
        <taxon>Streptomyces</taxon>
    </lineage>
</organism>
<dbReference type="PANTHER" id="PTHR11712">
    <property type="entry name" value="POLYKETIDE SYNTHASE-RELATED"/>
    <property type="match status" value="1"/>
</dbReference>
<dbReference type="InterPro" id="IPR016039">
    <property type="entry name" value="Thiolase-like"/>
</dbReference>
<comment type="caution">
    <text evidence="5">The sequence shown here is derived from an EMBL/GenBank/DDBJ whole genome shotgun (WGS) entry which is preliminary data.</text>
</comment>
<evidence type="ECO:0000259" key="4">
    <source>
        <dbReference type="PROSITE" id="PS52004"/>
    </source>
</evidence>
<gene>
    <name evidence="5" type="ORF">PU648_18885</name>
</gene>
<protein>
    <submittedName>
        <fullName evidence="5">Beta-ketoacyl synthase N-terminal-like domain-containing protein</fullName>
    </submittedName>
</protein>
<accession>A0ABU3UKB5</accession>
<dbReference type="Gene3D" id="3.40.47.10">
    <property type="match status" value="1"/>
</dbReference>
<keyword evidence="2 3" id="KW-0808">Transferase</keyword>
<dbReference type="InterPro" id="IPR014031">
    <property type="entry name" value="Ketoacyl_synth_C"/>
</dbReference>
<evidence type="ECO:0000256" key="1">
    <source>
        <dbReference type="ARBA" id="ARBA00008467"/>
    </source>
</evidence>
<dbReference type="Pfam" id="PF02801">
    <property type="entry name" value="Ketoacyl-synt_C"/>
    <property type="match status" value="1"/>
</dbReference>
<keyword evidence="6" id="KW-1185">Reference proteome</keyword>